<dbReference type="PROSITE" id="PS50112">
    <property type="entry name" value="PAS"/>
    <property type="match status" value="1"/>
</dbReference>
<dbReference type="PANTHER" id="PTHR13929">
    <property type="entry name" value="1,4-DIHYDROXY-2-NAPHTHOATE OCTAPRENYLTRANSFERASE"/>
    <property type="match status" value="1"/>
</dbReference>
<dbReference type="InterPro" id="IPR035965">
    <property type="entry name" value="PAS-like_dom_sf"/>
</dbReference>
<evidence type="ECO:0000256" key="8">
    <source>
        <dbReference type="SAM" id="Phobius"/>
    </source>
</evidence>
<dbReference type="Gene3D" id="3.30.450.20">
    <property type="entry name" value="PAS domain"/>
    <property type="match status" value="1"/>
</dbReference>
<evidence type="ECO:0000256" key="6">
    <source>
        <dbReference type="ARBA" id="ARBA00022989"/>
    </source>
</evidence>
<keyword evidence="4 10" id="KW-0808">Transferase</keyword>
<sequence>MKFNRVKMSEPDKVISIITCDTEGRIETFNQNAEELFGYSANEIVGKKRVSLFSPGMVVLGHIAKWLKEARNNREGYSTKTTFIRKDGTKFAAEFTCTATIKDGRHIGYCGRTKELKDVSPMETMPKTTLLTRFISIVAITRLPFLSATWIPIIASVVWGIQRGLIDMDWLIFGLVFMGGSFLHLAANTYNDYFDWTSGTDQINNDYFLQLSGGSRAIELGLITEKQLFRLATSFLALAGLSGIVIMLDNKVELLYYGFVGAFSGYFYTGYPLRLVARKGIGELLIGLNYGPLMTMGAIYAMSGIHSWEAFLFGIPFGILTTAILWINQFPDSKSDEIAGKHHLVVVLGLEKSSWGYLVLMLAAFSSIYALFVYSIVEKGALLSLLGLPVALYYSYQVINNYNTRELANANWGTIGIHAITGLLLIIGLKYI</sequence>
<evidence type="ECO:0000256" key="1">
    <source>
        <dbReference type="ARBA" id="ARBA00004651"/>
    </source>
</evidence>
<comment type="subcellular location">
    <subcellularLocation>
        <location evidence="1">Cell membrane</location>
        <topology evidence="1">Multi-pass membrane protein</topology>
    </subcellularLocation>
</comment>
<feature type="transmembrane region" description="Helical" evidence="8">
    <location>
        <begin position="355"/>
        <end position="374"/>
    </location>
</feature>
<dbReference type="InterPro" id="IPR044878">
    <property type="entry name" value="UbiA_sf"/>
</dbReference>
<reference evidence="10" key="1">
    <citation type="journal article" date="2008" name="ISME J.">
        <title>Hindsight in the relative abundance, metabolic potential and genome dynamics of uncultivated marine archaea from comparative metagenomic analyses of bathypelagic plankton of different oceanic regions.</title>
        <authorList>
            <person name="Martin-Cuadrado A.B."/>
            <person name="Rodriguez-Valera F."/>
            <person name="Moreira D."/>
            <person name="Alba J.C."/>
            <person name="Ivars-Martinez E."/>
            <person name="Henn M.R."/>
            <person name="Talla E."/>
            <person name="Lopez-Garcia P."/>
        </authorList>
    </citation>
    <scope>NUCLEOTIDE SEQUENCE</scope>
</reference>
<dbReference type="PANTHER" id="PTHR13929:SF0">
    <property type="entry name" value="UBIA PRENYLTRANSFERASE DOMAIN-CONTAINING PROTEIN 1"/>
    <property type="match status" value="1"/>
</dbReference>
<dbReference type="CDD" id="cd13962">
    <property type="entry name" value="PT_UbiA_UBIAD1"/>
    <property type="match status" value="1"/>
</dbReference>
<keyword evidence="6 8" id="KW-1133">Transmembrane helix</keyword>
<dbReference type="GO" id="GO:0009234">
    <property type="term" value="P:menaquinone biosynthetic process"/>
    <property type="evidence" value="ECO:0007669"/>
    <property type="project" value="UniProtKB-UniPathway"/>
</dbReference>
<dbReference type="InterPro" id="IPR000014">
    <property type="entry name" value="PAS"/>
</dbReference>
<dbReference type="GO" id="GO:0004659">
    <property type="term" value="F:prenyltransferase activity"/>
    <property type="evidence" value="ECO:0007669"/>
    <property type="project" value="InterPro"/>
</dbReference>
<keyword evidence="5 8" id="KW-0812">Transmembrane</keyword>
<dbReference type="Gene3D" id="1.10.357.140">
    <property type="entry name" value="UbiA prenyltransferase"/>
    <property type="match status" value="1"/>
</dbReference>
<feature type="transmembrane region" description="Helical" evidence="8">
    <location>
        <begin position="310"/>
        <end position="327"/>
    </location>
</feature>
<dbReference type="UniPathway" id="UPA00079"/>
<feature type="transmembrane region" description="Helical" evidence="8">
    <location>
        <begin position="254"/>
        <end position="271"/>
    </location>
</feature>
<dbReference type="Pfam" id="PF01040">
    <property type="entry name" value="UbiA"/>
    <property type="match status" value="1"/>
</dbReference>
<dbReference type="Pfam" id="PF13426">
    <property type="entry name" value="PAS_9"/>
    <property type="match status" value="1"/>
</dbReference>
<feature type="transmembrane region" description="Helical" evidence="8">
    <location>
        <begin position="134"/>
        <end position="158"/>
    </location>
</feature>
<reference evidence="10" key="2">
    <citation type="submission" date="2008-08" db="EMBL/GenBank/DDBJ databases">
        <authorList>
            <person name="Martin-Cuadrado A.-B."/>
            <person name="Rodriguez-Valera F."/>
            <person name="Moreira D."/>
            <person name="Alba J.-C."/>
            <person name="Ivars-Martinez E."/>
            <person name="Henn M.R."/>
            <person name="Talla E."/>
            <person name="Lopez-Garcia P."/>
        </authorList>
    </citation>
    <scope>NUCLEOTIDE SEQUENCE</scope>
</reference>
<evidence type="ECO:0000256" key="3">
    <source>
        <dbReference type="ARBA" id="ARBA00022428"/>
    </source>
</evidence>
<accession>B3V672</accession>
<comment type="pathway">
    <text evidence="2">Quinol/quinone metabolism; menaquinone biosynthesis.</text>
</comment>
<dbReference type="GO" id="GO:0005886">
    <property type="term" value="C:plasma membrane"/>
    <property type="evidence" value="ECO:0007669"/>
    <property type="project" value="UniProtKB-SubCell"/>
</dbReference>
<feature type="domain" description="PAS" evidence="9">
    <location>
        <begin position="17"/>
        <end position="55"/>
    </location>
</feature>
<dbReference type="GO" id="GO:0042371">
    <property type="term" value="P:vitamin K biosynthetic process"/>
    <property type="evidence" value="ECO:0007669"/>
    <property type="project" value="TreeGrafter"/>
</dbReference>
<evidence type="ECO:0000256" key="5">
    <source>
        <dbReference type="ARBA" id="ARBA00022692"/>
    </source>
</evidence>
<proteinExistence type="predicted"/>
<feature type="transmembrane region" description="Helical" evidence="8">
    <location>
        <begin position="411"/>
        <end position="429"/>
    </location>
</feature>
<protein>
    <submittedName>
        <fullName evidence="10">14-dihydroxy-2-naphthoate octaprenyltransferase</fullName>
        <ecNumber evidence="10">2.5.1.-</ecNumber>
    </submittedName>
</protein>
<dbReference type="SUPFAM" id="SSF55785">
    <property type="entry name" value="PYP-like sensor domain (PAS domain)"/>
    <property type="match status" value="1"/>
</dbReference>
<dbReference type="NCBIfam" id="TIGR00229">
    <property type="entry name" value="sensory_box"/>
    <property type="match status" value="1"/>
</dbReference>
<keyword evidence="7 8" id="KW-0472">Membrane</keyword>
<dbReference type="InterPro" id="IPR026046">
    <property type="entry name" value="UBIAD1"/>
</dbReference>
<dbReference type="AlphaFoldDB" id="B3V672"/>
<evidence type="ECO:0000256" key="2">
    <source>
        <dbReference type="ARBA" id="ARBA00004863"/>
    </source>
</evidence>
<evidence type="ECO:0000313" key="10">
    <source>
        <dbReference type="EMBL" id="ACF09796.1"/>
    </source>
</evidence>
<organism evidence="10">
    <name type="scientific">uncultured marine group III euryarchaeote SAT1000-53-B3</name>
    <dbReference type="NCBI Taxonomy" id="526695"/>
    <lineage>
        <taxon>Archaea</taxon>
        <taxon>Methanobacteriati</taxon>
        <taxon>Thermoplasmatota</taxon>
        <taxon>Thermoplasmata</taxon>
        <taxon>Candidatus Thermoprofundales</taxon>
        <taxon>environmental samples</taxon>
    </lineage>
</organism>
<feature type="transmembrane region" description="Helical" evidence="8">
    <location>
        <begin position="170"/>
        <end position="187"/>
    </location>
</feature>
<evidence type="ECO:0000256" key="7">
    <source>
        <dbReference type="ARBA" id="ARBA00023136"/>
    </source>
</evidence>
<evidence type="ECO:0000256" key="4">
    <source>
        <dbReference type="ARBA" id="ARBA00022679"/>
    </source>
</evidence>
<dbReference type="CDD" id="cd00130">
    <property type="entry name" value="PAS"/>
    <property type="match status" value="1"/>
</dbReference>
<name>B3V672_9ARCH</name>
<dbReference type="EMBL" id="EU686632">
    <property type="protein sequence ID" value="ACF09796.1"/>
    <property type="molecule type" value="Genomic_DNA"/>
</dbReference>
<feature type="transmembrane region" description="Helical" evidence="8">
    <location>
        <begin position="381"/>
        <end position="399"/>
    </location>
</feature>
<keyword evidence="3" id="KW-0474">Menaquinone biosynthesis</keyword>
<dbReference type="InterPro" id="IPR000537">
    <property type="entry name" value="UbiA_prenyltransferase"/>
</dbReference>
<dbReference type="EC" id="2.5.1.-" evidence="10"/>
<evidence type="ECO:0000259" key="9">
    <source>
        <dbReference type="PROSITE" id="PS50112"/>
    </source>
</evidence>
<feature type="transmembrane region" description="Helical" evidence="8">
    <location>
        <begin position="228"/>
        <end position="248"/>
    </location>
</feature>